<feature type="region of interest" description="Disordered" evidence="1">
    <location>
        <begin position="74"/>
        <end position="94"/>
    </location>
</feature>
<accession>A0A1S3D051</accession>
<sequence length="136" mass="15192">MCEVVLLFSRKIIKVVRLPSIGNMSFLNLSLVLCVLLCCGYTLSAPLNEEKEELKLSDPAVQEALQVAYTELGKSSDDREKRLKASSVKRAEVPGGSGKGYEFKMYEDRDCSKIPWDAPGACIHCNVIRMIKVHNR</sequence>
<evidence type="ECO:0000313" key="3">
    <source>
        <dbReference type="RefSeq" id="XP_008471461.1"/>
    </source>
</evidence>
<evidence type="ECO:0000256" key="1">
    <source>
        <dbReference type="SAM" id="MobiDB-lite"/>
    </source>
</evidence>
<organism evidence="2 3">
    <name type="scientific">Diaphorina citri</name>
    <name type="common">Asian citrus psyllid</name>
    <dbReference type="NCBI Taxonomy" id="121845"/>
    <lineage>
        <taxon>Eukaryota</taxon>
        <taxon>Metazoa</taxon>
        <taxon>Ecdysozoa</taxon>
        <taxon>Arthropoda</taxon>
        <taxon>Hexapoda</taxon>
        <taxon>Insecta</taxon>
        <taxon>Pterygota</taxon>
        <taxon>Neoptera</taxon>
        <taxon>Paraneoptera</taxon>
        <taxon>Hemiptera</taxon>
        <taxon>Sternorrhyncha</taxon>
        <taxon>Psylloidea</taxon>
        <taxon>Psyllidae</taxon>
        <taxon>Diaphorininae</taxon>
        <taxon>Diaphorina</taxon>
    </lineage>
</organism>
<keyword evidence="2" id="KW-1185">Reference proteome</keyword>
<dbReference type="Proteomes" id="UP000079169">
    <property type="component" value="Unplaced"/>
</dbReference>
<dbReference type="KEGG" id="dci:103508667"/>
<protein>
    <submittedName>
        <fullName evidence="3">Uncharacterized protein LOC103508667</fullName>
    </submittedName>
</protein>
<name>A0A1S3D051_DIACI</name>
<dbReference type="PaxDb" id="121845-A0A1S3D051"/>
<dbReference type="RefSeq" id="XP_008471461.1">
    <property type="nucleotide sequence ID" value="XM_008473239.3"/>
</dbReference>
<reference evidence="3" key="1">
    <citation type="submission" date="2025-08" db="UniProtKB">
        <authorList>
            <consortium name="RefSeq"/>
        </authorList>
    </citation>
    <scope>IDENTIFICATION</scope>
</reference>
<feature type="compositionally biased region" description="Basic and acidic residues" evidence="1">
    <location>
        <begin position="74"/>
        <end position="83"/>
    </location>
</feature>
<proteinExistence type="predicted"/>
<dbReference type="AlphaFoldDB" id="A0A1S3D051"/>
<evidence type="ECO:0000313" key="2">
    <source>
        <dbReference type="Proteomes" id="UP000079169"/>
    </source>
</evidence>
<gene>
    <name evidence="3" type="primary">LOC103508667</name>
</gene>
<dbReference type="GeneID" id="103508667"/>